<dbReference type="CDD" id="cd05680">
    <property type="entry name" value="M20_dipept_like"/>
    <property type="match status" value="1"/>
</dbReference>
<evidence type="ECO:0000256" key="3">
    <source>
        <dbReference type="ARBA" id="ARBA00022801"/>
    </source>
</evidence>
<evidence type="ECO:0000256" key="1">
    <source>
        <dbReference type="ARBA" id="ARBA00022670"/>
    </source>
</evidence>
<keyword evidence="6" id="KW-1185">Reference proteome</keyword>
<dbReference type="Pfam" id="PF01546">
    <property type="entry name" value="Peptidase_M20"/>
    <property type="match status" value="1"/>
</dbReference>
<dbReference type="eggNOG" id="COG0624">
    <property type="taxonomic scope" value="Bacteria"/>
</dbReference>
<dbReference type="RefSeq" id="WP_013507142.1">
    <property type="nucleotide sequence ID" value="NC_014836.1"/>
</dbReference>
<dbReference type="OrthoDB" id="9761532at2"/>
<protein>
    <submittedName>
        <fullName evidence="5">Peptidase M20</fullName>
    </submittedName>
</protein>
<gene>
    <name evidence="5" type="ordered locus">Selin_2561</name>
</gene>
<dbReference type="STRING" id="653733.Selin_2561"/>
<reference evidence="5 6" key="1">
    <citation type="submission" date="2010-12" db="EMBL/GenBank/DDBJ databases">
        <title>Complete sequence of Desulfurispirillum indicum S5.</title>
        <authorList>
            <consortium name="US DOE Joint Genome Institute"/>
            <person name="Lucas S."/>
            <person name="Copeland A."/>
            <person name="Lapidus A."/>
            <person name="Cheng J.-F."/>
            <person name="Goodwin L."/>
            <person name="Pitluck S."/>
            <person name="Chertkov O."/>
            <person name="Held B."/>
            <person name="Detter J.C."/>
            <person name="Han C."/>
            <person name="Tapia R."/>
            <person name="Land M."/>
            <person name="Hauser L."/>
            <person name="Kyrpides N."/>
            <person name="Ivanova N."/>
            <person name="Mikhailova N."/>
            <person name="Haggblom M."/>
            <person name="Rauschenbach I."/>
            <person name="Bini E."/>
            <person name="Woyke T."/>
        </authorList>
    </citation>
    <scope>NUCLEOTIDE SEQUENCE [LARGE SCALE GENOMIC DNA]</scope>
    <source>
        <strain evidence="6">ATCC BAA-1389 / DSM 22839 / S5</strain>
    </source>
</reference>
<accession>E6W6D8</accession>
<dbReference type="EMBL" id="CP002432">
    <property type="protein sequence ID" value="ADU67273.1"/>
    <property type="molecule type" value="Genomic_DNA"/>
</dbReference>
<dbReference type="Gene3D" id="3.30.70.360">
    <property type="match status" value="1"/>
</dbReference>
<keyword evidence="3" id="KW-0378">Hydrolase</keyword>
<evidence type="ECO:0000313" key="6">
    <source>
        <dbReference type="Proteomes" id="UP000002572"/>
    </source>
</evidence>
<keyword evidence="2" id="KW-0479">Metal-binding</keyword>
<proteinExistence type="predicted"/>
<evidence type="ECO:0000313" key="5">
    <source>
        <dbReference type="EMBL" id="ADU67273.1"/>
    </source>
</evidence>
<dbReference type="HOGENOM" id="CLU_029469_2_1_0"/>
<evidence type="ECO:0000256" key="2">
    <source>
        <dbReference type="ARBA" id="ARBA00022723"/>
    </source>
</evidence>
<sequence>MFEEACRYLTQHRSVHIEELTHWLTIPSVSSDPQCADEMVRCAEYTARLLTEAGMEQVEILPTRGHPLVTGQWLHAPGAPTVLIYGHYDVQPADPLELWETGPFEPHIKDDTIVARGATDDKGQVFMHIKAIQAMLKTSGSLPVNVKFLIEGEEEIASENLPTFLKEHGKRFEADIMVVSDTAMWDRDTPSITFGLRGLAYMEVECTGPDRDLHSGGFGGAVANPAEILARIIASIKNENGHIRIPGYYDQVREITDRERELLARIPYDEEKYKAGVGVKALWGEHDRTVLERVWSRPTVEVNGIWGGYTGPGAKTVLPAKAFAKISMRLVPDQDPVAITDMVADYFASQAPSSVTIKVNKLAGGKPFHTSVENPFMEVAADALKETFGREPLFIRNGGSIPIVAELRDLLGLDTLLIGFALPGSRAHSPNENFHLPTAWKGTEAIIRMYAKFAAIP</sequence>
<evidence type="ECO:0000259" key="4">
    <source>
        <dbReference type="Pfam" id="PF07687"/>
    </source>
</evidence>
<dbReference type="Gene3D" id="3.40.630.10">
    <property type="entry name" value="Zn peptidases"/>
    <property type="match status" value="1"/>
</dbReference>
<keyword evidence="1" id="KW-0645">Protease</keyword>
<dbReference type="SUPFAM" id="SSF53187">
    <property type="entry name" value="Zn-dependent exopeptidases"/>
    <property type="match status" value="1"/>
</dbReference>
<dbReference type="InterPro" id="IPR011650">
    <property type="entry name" value="Peptidase_M20_dimer"/>
</dbReference>
<dbReference type="NCBIfam" id="NF006579">
    <property type="entry name" value="PRK09104.1"/>
    <property type="match status" value="1"/>
</dbReference>
<dbReference type="InParanoid" id="E6W6D8"/>
<dbReference type="PANTHER" id="PTHR43270:SF12">
    <property type="entry name" value="SUCCINYL-DIAMINOPIMELATE DESUCCINYLASE"/>
    <property type="match status" value="1"/>
</dbReference>
<dbReference type="NCBIfam" id="NF006053">
    <property type="entry name" value="PRK08201.1"/>
    <property type="match status" value="1"/>
</dbReference>
<dbReference type="Pfam" id="PF07687">
    <property type="entry name" value="M20_dimer"/>
    <property type="match status" value="1"/>
</dbReference>
<dbReference type="AlphaFoldDB" id="E6W6D8"/>
<dbReference type="GO" id="GO:0006508">
    <property type="term" value="P:proteolysis"/>
    <property type="evidence" value="ECO:0007669"/>
    <property type="project" value="UniProtKB-KW"/>
</dbReference>
<dbReference type="PANTHER" id="PTHR43270">
    <property type="entry name" value="BETA-ALA-HIS DIPEPTIDASE"/>
    <property type="match status" value="1"/>
</dbReference>
<name>E6W6D8_DESIS</name>
<dbReference type="InterPro" id="IPR051458">
    <property type="entry name" value="Cyt/Met_Dipeptidase"/>
</dbReference>
<dbReference type="GO" id="GO:0046872">
    <property type="term" value="F:metal ion binding"/>
    <property type="evidence" value="ECO:0007669"/>
    <property type="project" value="UniProtKB-KW"/>
</dbReference>
<dbReference type="KEGG" id="din:Selin_2561"/>
<dbReference type="Proteomes" id="UP000002572">
    <property type="component" value="Chromosome"/>
</dbReference>
<dbReference type="NCBIfam" id="NF005914">
    <property type="entry name" value="PRK07907.1"/>
    <property type="match status" value="1"/>
</dbReference>
<organism evidence="5 6">
    <name type="scientific">Desulfurispirillum indicum (strain ATCC BAA-1389 / DSM 22839 / S5)</name>
    <dbReference type="NCBI Taxonomy" id="653733"/>
    <lineage>
        <taxon>Bacteria</taxon>
        <taxon>Pseudomonadati</taxon>
        <taxon>Chrysiogenota</taxon>
        <taxon>Chrysiogenia</taxon>
        <taxon>Chrysiogenales</taxon>
        <taxon>Chrysiogenaceae</taxon>
        <taxon>Desulfurispirillum</taxon>
    </lineage>
</organism>
<dbReference type="InterPro" id="IPR002933">
    <property type="entry name" value="Peptidase_M20"/>
</dbReference>
<dbReference type="GO" id="GO:0008233">
    <property type="term" value="F:peptidase activity"/>
    <property type="evidence" value="ECO:0007669"/>
    <property type="project" value="UniProtKB-KW"/>
</dbReference>
<feature type="domain" description="Peptidase M20 dimerisation" evidence="4">
    <location>
        <begin position="195"/>
        <end position="353"/>
    </location>
</feature>